<comment type="caution">
    <text evidence="1">The sequence shown here is derived from an EMBL/GenBank/DDBJ whole genome shotgun (WGS) entry which is preliminary data.</text>
</comment>
<evidence type="ECO:0000313" key="1">
    <source>
        <dbReference type="EMBL" id="KKL73002.1"/>
    </source>
</evidence>
<sequence>MGTGYARLKEMGIGLSMPQARDMISSTGATVIEHDRQPDNLRTCSTGFHTGARKQNRPPTYYEIRGFPGHKRVFVCRYCVYLIAQAVSDVAAGRLEKLLKAAQKEIEPAVELE</sequence>
<proteinExistence type="predicted"/>
<dbReference type="AlphaFoldDB" id="A0A0F9HD02"/>
<dbReference type="EMBL" id="LAZR01025097">
    <property type="protein sequence ID" value="KKL73002.1"/>
    <property type="molecule type" value="Genomic_DNA"/>
</dbReference>
<accession>A0A0F9HD02</accession>
<name>A0A0F9HD02_9ZZZZ</name>
<protein>
    <submittedName>
        <fullName evidence="1">Uncharacterized protein</fullName>
    </submittedName>
</protein>
<gene>
    <name evidence="1" type="ORF">LCGC14_2079280</name>
</gene>
<reference evidence="1" key="1">
    <citation type="journal article" date="2015" name="Nature">
        <title>Complex archaea that bridge the gap between prokaryotes and eukaryotes.</title>
        <authorList>
            <person name="Spang A."/>
            <person name="Saw J.H."/>
            <person name="Jorgensen S.L."/>
            <person name="Zaremba-Niedzwiedzka K."/>
            <person name="Martijn J."/>
            <person name="Lind A.E."/>
            <person name="van Eijk R."/>
            <person name="Schleper C."/>
            <person name="Guy L."/>
            <person name="Ettema T.J."/>
        </authorList>
    </citation>
    <scope>NUCLEOTIDE SEQUENCE</scope>
</reference>
<organism evidence="1">
    <name type="scientific">marine sediment metagenome</name>
    <dbReference type="NCBI Taxonomy" id="412755"/>
    <lineage>
        <taxon>unclassified sequences</taxon>
        <taxon>metagenomes</taxon>
        <taxon>ecological metagenomes</taxon>
    </lineage>
</organism>